<feature type="compositionally biased region" description="Polar residues" evidence="1">
    <location>
        <begin position="54"/>
        <end position="64"/>
    </location>
</feature>
<feature type="compositionally biased region" description="Basic and acidic residues" evidence="1">
    <location>
        <begin position="67"/>
        <end position="89"/>
    </location>
</feature>
<protein>
    <submittedName>
        <fullName evidence="2">16865_t:CDS:1</fullName>
    </submittedName>
</protein>
<organism evidence="2 3">
    <name type="scientific">Acaulospora morrowiae</name>
    <dbReference type="NCBI Taxonomy" id="94023"/>
    <lineage>
        <taxon>Eukaryota</taxon>
        <taxon>Fungi</taxon>
        <taxon>Fungi incertae sedis</taxon>
        <taxon>Mucoromycota</taxon>
        <taxon>Glomeromycotina</taxon>
        <taxon>Glomeromycetes</taxon>
        <taxon>Diversisporales</taxon>
        <taxon>Acaulosporaceae</taxon>
        <taxon>Acaulospora</taxon>
    </lineage>
</organism>
<gene>
    <name evidence="2" type="ORF">AMORRO_LOCUS15469</name>
</gene>
<dbReference type="EMBL" id="CAJVPV010036755">
    <property type="protein sequence ID" value="CAG8753731.1"/>
    <property type="molecule type" value="Genomic_DNA"/>
</dbReference>
<dbReference type="AlphaFoldDB" id="A0A9N9IX26"/>
<keyword evidence="3" id="KW-1185">Reference proteome</keyword>
<feature type="region of interest" description="Disordered" evidence="1">
    <location>
        <begin position="1"/>
        <end position="110"/>
    </location>
</feature>
<sequence length="110" mass="12663">LKLHRPHGKFGGSFNYTSLGYGDHFNKEKDSLDHGPNLNKPNRSTDAKNKNRQNHNAQTSNNNKKQVKSEKDGNRPIPEHRRAPDHENEKDEDYVEGDYWSEPVGQTKKP</sequence>
<evidence type="ECO:0000313" key="3">
    <source>
        <dbReference type="Proteomes" id="UP000789342"/>
    </source>
</evidence>
<name>A0A9N9IX26_9GLOM</name>
<dbReference type="Proteomes" id="UP000789342">
    <property type="component" value="Unassembled WGS sequence"/>
</dbReference>
<feature type="compositionally biased region" description="Basic and acidic residues" evidence="1">
    <location>
        <begin position="24"/>
        <end position="33"/>
    </location>
</feature>
<feature type="non-terminal residue" evidence="2">
    <location>
        <position position="1"/>
    </location>
</feature>
<proteinExistence type="predicted"/>
<evidence type="ECO:0000313" key="2">
    <source>
        <dbReference type="EMBL" id="CAG8753731.1"/>
    </source>
</evidence>
<evidence type="ECO:0000256" key="1">
    <source>
        <dbReference type="SAM" id="MobiDB-lite"/>
    </source>
</evidence>
<reference evidence="2" key="1">
    <citation type="submission" date="2021-06" db="EMBL/GenBank/DDBJ databases">
        <authorList>
            <person name="Kallberg Y."/>
            <person name="Tangrot J."/>
            <person name="Rosling A."/>
        </authorList>
    </citation>
    <scope>NUCLEOTIDE SEQUENCE</scope>
    <source>
        <strain evidence="2">CL551</strain>
    </source>
</reference>
<comment type="caution">
    <text evidence="2">The sequence shown here is derived from an EMBL/GenBank/DDBJ whole genome shotgun (WGS) entry which is preliminary data.</text>
</comment>
<accession>A0A9N9IX26</accession>